<evidence type="ECO:0000256" key="2">
    <source>
        <dbReference type="ARBA" id="ARBA00022741"/>
    </source>
</evidence>
<keyword evidence="1" id="KW-0813">Transport</keyword>
<organism evidence="5 6">
    <name type="scientific">Arthrobacter horti</name>
    <dbReference type="NCBI Taxonomy" id="3068273"/>
    <lineage>
        <taxon>Bacteria</taxon>
        <taxon>Bacillati</taxon>
        <taxon>Actinomycetota</taxon>
        <taxon>Actinomycetes</taxon>
        <taxon>Micrococcales</taxon>
        <taxon>Micrococcaceae</taxon>
        <taxon>Arthrobacter</taxon>
    </lineage>
</organism>
<dbReference type="InterPro" id="IPR027417">
    <property type="entry name" value="P-loop_NTPase"/>
</dbReference>
<dbReference type="InterPro" id="IPR003593">
    <property type="entry name" value="AAA+_ATPase"/>
</dbReference>
<dbReference type="Pfam" id="PF00005">
    <property type="entry name" value="ABC_tran"/>
    <property type="match status" value="1"/>
</dbReference>
<evidence type="ECO:0000256" key="1">
    <source>
        <dbReference type="ARBA" id="ARBA00022448"/>
    </source>
</evidence>
<dbReference type="Proteomes" id="UP001232725">
    <property type="component" value="Unassembled WGS sequence"/>
</dbReference>
<evidence type="ECO:0000313" key="5">
    <source>
        <dbReference type="EMBL" id="MDP5228345.1"/>
    </source>
</evidence>
<evidence type="ECO:0000313" key="6">
    <source>
        <dbReference type="Proteomes" id="UP001232725"/>
    </source>
</evidence>
<evidence type="ECO:0000256" key="3">
    <source>
        <dbReference type="ARBA" id="ARBA00022840"/>
    </source>
</evidence>
<dbReference type="GO" id="GO:0005524">
    <property type="term" value="F:ATP binding"/>
    <property type="evidence" value="ECO:0007669"/>
    <property type="project" value="UniProtKB-KW"/>
</dbReference>
<dbReference type="PROSITE" id="PS50893">
    <property type="entry name" value="ABC_TRANSPORTER_2"/>
    <property type="match status" value="1"/>
</dbReference>
<dbReference type="SUPFAM" id="SSF52540">
    <property type="entry name" value="P-loop containing nucleoside triphosphate hydrolases"/>
    <property type="match status" value="1"/>
</dbReference>
<proteinExistence type="predicted"/>
<dbReference type="EMBL" id="JAVALS010000013">
    <property type="protein sequence ID" value="MDP5228345.1"/>
    <property type="molecule type" value="Genomic_DNA"/>
</dbReference>
<dbReference type="SMART" id="SM00382">
    <property type="entry name" value="AAA"/>
    <property type="match status" value="1"/>
</dbReference>
<comment type="caution">
    <text evidence="5">The sequence shown here is derived from an EMBL/GenBank/DDBJ whole genome shotgun (WGS) entry which is preliminary data.</text>
</comment>
<feature type="domain" description="ABC transporter" evidence="4">
    <location>
        <begin position="1"/>
        <end position="237"/>
    </location>
</feature>
<accession>A0ABT9IRV7</accession>
<dbReference type="InterPro" id="IPR003439">
    <property type="entry name" value="ABC_transporter-like_ATP-bd"/>
</dbReference>
<dbReference type="InterPro" id="IPR008995">
    <property type="entry name" value="Mo/tungstate-bd_C_term_dom"/>
</dbReference>
<name>A0ABT9IRV7_9MICC</name>
<keyword evidence="3 5" id="KW-0067">ATP-binding</keyword>
<dbReference type="SUPFAM" id="SSF50331">
    <property type="entry name" value="MOP-like"/>
    <property type="match status" value="1"/>
</dbReference>
<evidence type="ECO:0000259" key="4">
    <source>
        <dbReference type="PROSITE" id="PS50893"/>
    </source>
</evidence>
<dbReference type="PANTHER" id="PTHR43514:SF1">
    <property type="entry name" value="SULFATE_THIOSULFATE IMPORT ATP-BINDING PROTEIN CYSA"/>
    <property type="match status" value="1"/>
</dbReference>
<gene>
    <name evidence="5" type="ORF">Q9R02_14365</name>
</gene>
<dbReference type="PANTHER" id="PTHR43514">
    <property type="entry name" value="ABC TRANSPORTER I FAMILY MEMBER 10"/>
    <property type="match status" value="1"/>
</dbReference>
<dbReference type="RefSeq" id="WP_305997388.1">
    <property type="nucleotide sequence ID" value="NZ_JAVALS010000013.1"/>
</dbReference>
<dbReference type="InterPro" id="IPR050334">
    <property type="entry name" value="Molybdenum_import_ModC"/>
</dbReference>
<dbReference type="Gene3D" id="3.40.50.300">
    <property type="entry name" value="P-loop containing nucleotide triphosphate hydrolases"/>
    <property type="match status" value="1"/>
</dbReference>
<keyword evidence="6" id="KW-1185">Reference proteome</keyword>
<keyword evidence="2" id="KW-0547">Nucleotide-binding</keyword>
<protein>
    <submittedName>
        <fullName evidence="5">ATP-binding cassette domain-containing protein</fullName>
    </submittedName>
</protein>
<sequence length="333" mass="35144">MSALDLELRVPSRRLDASLRLDAGQTLALMGPNGAGKSTLAAALTGTLPGQRHAVQGRLTLGDRVLLDSVRGVRVPTHRRGVGLMAQTPLLFPHLDAVGNVAFGRRGLGERRTTARRAARRWLDRVGAGEFAQARPWQLSGGQAQTVALARALAAEPELLVLDEPLNALDVTAASRMRAVLRELLADQTAILVTHEILDALTLADRTAILHDGRVVAAGPTRELFTRPPNVFAARLAGLNLVQRDGESLAFRAADVVVSAGEPDATAAVRFPVRVLSLEPRGEHALLRGAGAEGIAAGVELHAEVDVQLASGLDTAPGAPLWFGVPAAGLREY</sequence>
<reference evidence="5 6" key="1">
    <citation type="submission" date="2023-08" db="EMBL/GenBank/DDBJ databases">
        <title>Arthrobacter horti sp. nov., isolated from forest soil.</title>
        <authorList>
            <person name="Park M."/>
        </authorList>
    </citation>
    <scope>NUCLEOTIDE SEQUENCE [LARGE SCALE GENOMIC DNA]</scope>
    <source>
        <strain evidence="5 6">YJM1</strain>
    </source>
</reference>